<feature type="domain" description="Dynamin N-terminal" evidence="1">
    <location>
        <begin position="74"/>
        <end position="291"/>
    </location>
</feature>
<name>A0A964FF05_9CYAN</name>
<dbReference type="PANTHER" id="PTHR43834">
    <property type="entry name" value="GTPASE DER"/>
    <property type="match status" value="1"/>
</dbReference>
<dbReference type="PANTHER" id="PTHR43834:SF6">
    <property type="entry name" value="GTPASE DER"/>
    <property type="match status" value="1"/>
</dbReference>
<comment type="caution">
    <text evidence="2">The sequence shown here is derived from an EMBL/GenBank/DDBJ whole genome shotgun (WGS) entry which is preliminary data.</text>
</comment>
<organism evidence="2 3">
    <name type="scientific">Waterburya agarophytonicola KI4</name>
    <dbReference type="NCBI Taxonomy" id="2874699"/>
    <lineage>
        <taxon>Bacteria</taxon>
        <taxon>Bacillati</taxon>
        <taxon>Cyanobacteriota</taxon>
        <taxon>Cyanophyceae</taxon>
        <taxon>Pleurocapsales</taxon>
        <taxon>Hyellaceae</taxon>
        <taxon>Waterburya</taxon>
        <taxon>Waterburya agarophytonicola</taxon>
    </lineage>
</organism>
<dbReference type="EMBL" id="JADWDC010000018">
    <property type="protein sequence ID" value="MCC0177235.1"/>
    <property type="molecule type" value="Genomic_DNA"/>
</dbReference>
<proteinExistence type="predicted"/>
<dbReference type="Proteomes" id="UP000729733">
    <property type="component" value="Unassembled WGS sequence"/>
</dbReference>
<dbReference type="AlphaFoldDB" id="A0A964FF05"/>
<dbReference type="SUPFAM" id="SSF52540">
    <property type="entry name" value="P-loop containing nucleoside triphosphate hydrolases"/>
    <property type="match status" value="1"/>
</dbReference>
<dbReference type="Pfam" id="PF00350">
    <property type="entry name" value="Dynamin_N"/>
    <property type="match status" value="1"/>
</dbReference>
<protein>
    <submittedName>
        <fullName evidence="2">Dynamin family protein</fullName>
    </submittedName>
</protein>
<accession>A0A964FF05</accession>
<reference evidence="2" key="1">
    <citation type="journal article" date="2021" name="Antonie Van Leeuwenhoek">
        <title>Draft genome and description of Waterburya agarophytonicola gen. nov. sp. nov. (Pleurocapsales, Cyanobacteria): a seaweed symbiont.</title>
        <authorList>
            <person name="Bonthond G."/>
            <person name="Shalygin S."/>
            <person name="Bayer T."/>
            <person name="Weinberger F."/>
        </authorList>
    </citation>
    <scope>NUCLEOTIDE SEQUENCE</scope>
    <source>
        <strain evidence="2">KI4</strain>
    </source>
</reference>
<gene>
    <name evidence="2" type="ORF">I4641_09625</name>
</gene>
<dbReference type="InterPro" id="IPR045063">
    <property type="entry name" value="Dynamin_N"/>
</dbReference>
<dbReference type="GO" id="GO:0043022">
    <property type="term" value="F:ribosome binding"/>
    <property type="evidence" value="ECO:0007669"/>
    <property type="project" value="TreeGrafter"/>
</dbReference>
<sequence>MVVNKVDFSESQSENTIDVDYLQQGVIELLDEINLLIDNTQSDLENLTESKYDLVKDQITAAVKNVADLELRMAIVAPMKAGKSTIINAIAGQELLPSCAVAMTTIPTEIVFDAKTKQTILHLTKDTIDLFQNIANNIKDKVNRFGLESLQPKLDRYPHLLDLFTEITQSSDFAFTEQVMGRKAIDHTLNRLNHTIRLSSIIDPTEDYIARLKDVPRIQTPWLKIGKNRKIEARGNLTIIDTPGPNEAEEGLHLTAVVEEQLRRSSIVLVVLDFTQLNSEAAKTIKQQIQPIVESIGQDNLYVAINKIDQRRQGDMTKEQVKQFVVADLGLTNNDNDRIFEMAAIRAFSATKFLLEVQQNPKIQLLQIKSLTSLAQEVLGIDWDEELEDITVKIMAQKAGKLWRKSGFAPFIESAISTLIGNAAPKCINNALNLSRSHLLSIKDDLNLRHNAINQDTAKIQSEIESLENDLSYLESCRDRLSTMADVKIKLQQNLQNILEQLKTEAVIDVESFFAGEEYQKADAIKKADIHARNLLMSNLGDFELFPKWVSENIRAGIEYKTSGTISFKTELEAEYFTQQAIDRAKKHLEELILKVSQDIEVEVKKSREELEKFLIEETQDIITRAKNRLQTAFEIELDLPSPIISSNQEIQIERQLVKTKSRLVDDGYEERLVKKRAWYYWFGAIPFYSQEKRKKPYKKEDYSAVSVTEIVEQINESSDRFVDEIQAKVTVYLEKELHQQVDNFFVKLDEYLGGYLSSLQQAQSDHKLSLEKREHLAKSLAKLVPQTTDCISKTDSYLEKTQKIMINS</sequence>
<dbReference type="Gene3D" id="3.40.50.300">
    <property type="entry name" value="P-loop containing nucleotide triphosphate hydrolases"/>
    <property type="match status" value="1"/>
</dbReference>
<evidence type="ECO:0000259" key="1">
    <source>
        <dbReference type="Pfam" id="PF00350"/>
    </source>
</evidence>
<keyword evidence="3" id="KW-1185">Reference proteome</keyword>
<evidence type="ECO:0000313" key="3">
    <source>
        <dbReference type="Proteomes" id="UP000729733"/>
    </source>
</evidence>
<dbReference type="RefSeq" id="WP_229640286.1">
    <property type="nucleotide sequence ID" value="NZ_JADWDC010000018.1"/>
</dbReference>
<dbReference type="InterPro" id="IPR027417">
    <property type="entry name" value="P-loop_NTPase"/>
</dbReference>
<evidence type="ECO:0000313" key="2">
    <source>
        <dbReference type="EMBL" id="MCC0177235.1"/>
    </source>
</evidence>